<dbReference type="PANTHER" id="PTHR41368:SF1">
    <property type="entry name" value="PROTEIN YGHO"/>
    <property type="match status" value="1"/>
</dbReference>
<dbReference type="InterPro" id="IPR039968">
    <property type="entry name" value="BcerS-like"/>
</dbReference>
<protein>
    <submittedName>
        <fullName evidence="3">GNAT family N-acetyltransferase</fullName>
    </submittedName>
</protein>
<dbReference type="SUPFAM" id="SSF55729">
    <property type="entry name" value="Acyl-CoA N-acyltransferases (Nat)"/>
    <property type="match status" value="1"/>
</dbReference>
<keyword evidence="4" id="KW-1185">Reference proteome</keyword>
<feature type="region of interest" description="Disordered" evidence="1">
    <location>
        <begin position="1"/>
        <end position="29"/>
    </location>
</feature>
<dbReference type="EMBL" id="VIGC01000033">
    <property type="protein sequence ID" value="TQE93766.1"/>
    <property type="molecule type" value="Genomic_DNA"/>
</dbReference>
<dbReference type="PANTHER" id="PTHR41368">
    <property type="entry name" value="PROTEIN YGHO"/>
    <property type="match status" value="1"/>
</dbReference>
<dbReference type="AlphaFoldDB" id="A0A540VAG2"/>
<dbReference type="RefSeq" id="WP_141611906.1">
    <property type="nucleotide sequence ID" value="NZ_VIGC02000033.1"/>
</dbReference>
<dbReference type="Pfam" id="PF00583">
    <property type="entry name" value="Acetyltransf_1"/>
    <property type="match status" value="1"/>
</dbReference>
<evidence type="ECO:0000313" key="4">
    <source>
        <dbReference type="Proteomes" id="UP000317371"/>
    </source>
</evidence>
<sequence length="336" mass="37520">MKLQWTTHTPPPAFFSLPGPSGASLTPATPSVREADAHGLVTDRHGQALARASLWWRHVPAYPGERLGLIGHYAATDDQAAAHLLAELCRRLAQESCTLAVGPLDGSTFRAYRFVTERAPGGQERPPFFLEPDQPDAWPRQFVAAGFEPLAHYFSAWGKLPQSDPRLSELEERMRAHGITARPVDLAHFADELRRLYPVVLRSFQHNFLYTPIGEAEFLAQYHPLASHILPELALLAERQGDLIGFLFAIPDLAQARRGEAVDTVVIKTVGILPEYSGLGVGSWLVARCQQQARALGFRYVIHALMLEESRSRRISGRYAAPMRRYTLYARRLRDG</sequence>
<dbReference type="Proteomes" id="UP000317371">
    <property type="component" value="Unassembled WGS sequence"/>
</dbReference>
<keyword evidence="3" id="KW-0808">Transferase</keyword>
<feature type="domain" description="N-acetyltransferase" evidence="2">
    <location>
        <begin position="179"/>
        <end position="335"/>
    </location>
</feature>
<comment type="caution">
    <text evidence="3">The sequence shown here is derived from an EMBL/GenBank/DDBJ whole genome shotgun (WGS) entry which is preliminary data.</text>
</comment>
<dbReference type="InterPro" id="IPR000182">
    <property type="entry name" value="GNAT_dom"/>
</dbReference>
<dbReference type="CDD" id="cd04301">
    <property type="entry name" value="NAT_SF"/>
    <property type="match status" value="1"/>
</dbReference>
<dbReference type="PROSITE" id="PS51186">
    <property type="entry name" value="GNAT"/>
    <property type="match status" value="1"/>
</dbReference>
<evidence type="ECO:0000256" key="1">
    <source>
        <dbReference type="SAM" id="MobiDB-lite"/>
    </source>
</evidence>
<evidence type="ECO:0000313" key="3">
    <source>
        <dbReference type="EMBL" id="TQE93766.1"/>
    </source>
</evidence>
<gene>
    <name evidence="3" type="ORF">FKZ61_19855</name>
</gene>
<dbReference type="Gene3D" id="3.40.630.30">
    <property type="match status" value="1"/>
</dbReference>
<accession>A0A540VAG2</accession>
<reference evidence="3 4" key="1">
    <citation type="submission" date="2019-06" db="EMBL/GenBank/DDBJ databases">
        <title>Genome sequence of Litorilinea aerophila BAA-2444.</title>
        <authorList>
            <person name="Maclea K.S."/>
            <person name="Maurais E.G."/>
            <person name="Iannazzi L.C."/>
        </authorList>
    </citation>
    <scope>NUCLEOTIDE SEQUENCE [LARGE SCALE GENOMIC DNA]</scope>
    <source>
        <strain evidence="3 4">ATCC BAA-2444</strain>
    </source>
</reference>
<dbReference type="OrthoDB" id="5319888at2"/>
<dbReference type="InterPro" id="IPR016181">
    <property type="entry name" value="Acyl_CoA_acyltransferase"/>
</dbReference>
<proteinExistence type="predicted"/>
<name>A0A540VAG2_9CHLR</name>
<dbReference type="InParanoid" id="A0A540VAG2"/>
<organism evidence="3 4">
    <name type="scientific">Litorilinea aerophila</name>
    <dbReference type="NCBI Taxonomy" id="1204385"/>
    <lineage>
        <taxon>Bacteria</taxon>
        <taxon>Bacillati</taxon>
        <taxon>Chloroflexota</taxon>
        <taxon>Caldilineae</taxon>
        <taxon>Caldilineales</taxon>
        <taxon>Caldilineaceae</taxon>
        <taxon>Litorilinea</taxon>
    </lineage>
</organism>
<evidence type="ECO:0000259" key="2">
    <source>
        <dbReference type="PROSITE" id="PS51186"/>
    </source>
</evidence>
<dbReference type="GO" id="GO:0016747">
    <property type="term" value="F:acyltransferase activity, transferring groups other than amino-acyl groups"/>
    <property type="evidence" value="ECO:0007669"/>
    <property type="project" value="InterPro"/>
</dbReference>